<keyword evidence="4" id="KW-1185">Reference proteome</keyword>
<dbReference type="Pfam" id="PF18962">
    <property type="entry name" value="Por_Secre_tail"/>
    <property type="match status" value="1"/>
</dbReference>
<accession>A0A972G048</accession>
<dbReference type="EMBL" id="JAAMPU010000103">
    <property type="protein sequence ID" value="NMH27996.1"/>
    <property type="molecule type" value="Genomic_DNA"/>
</dbReference>
<dbReference type="RefSeq" id="WP_169527098.1">
    <property type="nucleotide sequence ID" value="NZ_JAAMPU010000103.1"/>
</dbReference>
<organism evidence="3 4">
    <name type="scientific">Flavobacterium silvaticum</name>
    <dbReference type="NCBI Taxonomy" id="1852020"/>
    <lineage>
        <taxon>Bacteria</taxon>
        <taxon>Pseudomonadati</taxon>
        <taxon>Bacteroidota</taxon>
        <taxon>Flavobacteriia</taxon>
        <taxon>Flavobacteriales</taxon>
        <taxon>Flavobacteriaceae</taxon>
        <taxon>Flavobacterium</taxon>
    </lineage>
</organism>
<evidence type="ECO:0000259" key="2">
    <source>
        <dbReference type="Pfam" id="PF18962"/>
    </source>
</evidence>
<evidence type="ECO:0000313" key="3">
    <source>
        <dbReference type="EMBL" id="NMH27996.1"/>
    </source>
</evidence>
<dbReference type="InterPro" id="IPR026444">
    <property type="entry name" value="Secre_tail"/>
</dbReference>
<feature type="domain" description="Secretion system C-terminal sorting" evidence="2">
    <location>
        <begin position="198"/>
        <end position="267"/>
    </location>
</feature>
<name>A0A972G048_9FLAO</name>
<proteinExistence type="predicted"/>
<comment type="caution">
    <text evidence="3">The sequence shown here is derived from an EMBL/GenBank/DDBJ whole genome shotgun (WGS) entry which is preliminary data.</text>
</comment>
<dbReference type="AlphaFoldDB" id="A0A972G048"/>
<gene>
    <name evidence="3" type="ORF">G6047_08125</name>
</gene>
<sequence length="271" mass="29459">MKKLILTLLLIISSDIYVNGQCTNQVTHTAGTLNINSVDVTVTSSGHIWELNTYCANSIRPYVAGYNPTILSGNGSYTFDFDPPVTGVTLDFGGTTNIGEHYEEVVLYVNGIHYTFTDVGSQSICDDLSIITPEGNMAACDECLHSGWYGTHINQEISSLTVEDIFFTGSPQGTVFSLYFCDSILGDGDFSTLSTDIAPNPFSSIRNLHFNVPLSNAALHIYNNQGQEVLVFKEISGQDIPLNCSSSNSGLYFLNVVINGQHVQTKTLAIK</sequence>
<protein>
    <submittedName>
        <fullName evidence="3">T9SS type A sorting domain-containing protein</fullName>
    </submittedName>
</protein>
<dbReference type="Proteomes" id="UP000712080">
    <property type="component" value="Unassembled WGS sequence"/>
</dbReference>
<keyword evidence="1" id="KW-0732">Signal</keyword>
<evidence type="ECO:0000313" key="4">
    <source>
        <dbReference type="Proteomes" id="UP000712080"/>
    </source>
</evidence>
<evidence type="ECO:0000256" key="1">
    <source>
        <dbReference type="ARBA" id="ARBA00022729"/>
    </source>
</evidence>
<reference evidence="3" key="1">
    <citation type="submission" date="2020-02" db="EMBL/GenBank/DDBJ databases">
        <title>Flavobacterium sp. genome.</title>
        <authorList>
            <person name="Jung H.S."/>
            <person name="Baek J.H."/>
            <person name="Jeon C.O."/>
        </authorList>
    </citation>
    <scope>NUCLEOTIDE SEQUENCE</scope>
    <source>
        <strain evidence="3">SE-s28</strain>
    </source>
</reference>
<dbReference type="NCBIfam" id="TIGR04183">
    <property type="entry name" value="Por_Secre_tail"/>
    <property type="match status" value="1"/>
</dbReference>